<dbReference type="InterPro" id="IPR014762">
    <property type="entry name" value="DNA_mismatch_repair_CS"/>
</dbReference>
<dbReference type="Pfam" id="PF13589">
    <property type="entry name" value="HATPase_c_3"/>
    <property type="match status" value="1"/>
</dbReference>
<feature type="compositionally biased region" description="Basic and acidic residues" evidence="3">
    <location>
        <begin position="528"/>
        <end position="537"/>
    </location>
</feature>
<dbReference type="SUPFAM" id="SSF55874">
    <property type="entry name" value="ATPase domain of HSP90 chaperone/DNA topoisomerase II/histidine kinase"/>
    <property type="match status" value="1"/>
</dbReference>
<dbReference type="PANTHER" id="PTHR10073">
    <property type="entry name" value="DNA MISMATCH REPAIR PROTEIN MLH, PMS, MUTL"/>
    <property type="match status" value="1"/>
</dbReference>
<dbReference type="Gene3D" id="3.30.565.10">
    <property type="entry name" value="Histidine kinase-like ATPase, C-terminal domain"/>
    <property type="match status" value="1"/>
</dbReference>
<feature type="compositionally biased region" description="Basic and acidic residues" evidence="3">
    <location>
        <begin position="712"/>
        <end position="722"/>
    </location>
</feature>
<comment type="caution">
    <text evidence="5">The sequence shown here is derived from an EMBL/GenBank/DDBJ whole genome shotgun (WGS) entry which is preliminary data.</text>
</comment>
<feature type="compositionally biased region" description="Polar residues" evidence="3">
    <location>
        <begin position="406"/>
        <end position="416"/>
    </location>
</feature>
<feature type="compositionally biased region" description="Basic and acidic residues" evidence="3">
    <location>
        <begin position="666"/>
        <end position="698"/>
    </location>
</feature>
<evidence type="ECO:0000256" key="2">
    <source>
        <dbReference type="ARBA" id="ARBA00022763"/>
    </source>
</evidence>
<dbReference type="Gene3D" id="3.30.230.10">
    <property type="match status" value="1"/>
</dbReference>
<protein>
    <recommendedName>
        <fullName evidence="4">DNA mismatch repair protein S5 domain-containing protein</fullName>
    </recommendedName>
</protein>
<dbReference type="InterPro" id="IPR038973">
    <property type="entry name" value="MutL/Mlh/Pms-like"/>
</dbReference>
<feature type="domain" description="DNA mismatch repair protein S5" evidence="4">
    <location>
        <begin position="239"/>
        <end position="367"/>
    </location>
</feature>
<dbReference type="GO" id="GO:0140664">
    <property type="term" value="F:ATP-dependent DNA damage sensor activity"/>
    <property type="evidence" value="ECO:0007669"/>
    <property type="project" value="InterPro"/>
</dbReference>
<dbReference type="EMBL" id="JAGMVJ010000010">
    <property type="protein sequence ID" value="KAH7087166.1"/>
    <property type="molecule type" value="Genomic_DNA"/>
</dbReference>
<dbReference type="OrthoDB" id="10263226at2759"/>
<feature type="region of interest" description="Disordered" evidence="3">
    <location>
        <begin position="406"/>
        <end position="428"/>
    </location>
</feature>
<dbReference type="GO" id="GO:0061982">
    <property type="term" value="P:meiosis I cell cycle process"/>
    <property type="evidence" value="ECO:0007669"/>
    <property type="project" value="UniProtKB-ARBA"/>
</dbReference>
<dbReference type="FunFam" id="3.30.565.10:FF:000017">
    <property type="entry name" value="PMS1 homolog 1, mismatch repair system component"/>
    <property type="match status" value="1"/>
</dbReference>
<dbReference type="CDD" id="cd16926">
    <property type="entry name" value="HATPase_MutL-MLH-PMS-like"/>
    <property type="match status" value="1"/>
</dbReference>
<dbReference type="NCBIfam" id="TIGR00585">
    <property type="entry name" value="mutl"/>
    <property type="match status" value="1"/>
</dbReference>
<proteinExistence type="inferred from homology"/>
<evidence type="ECO:0000256" key="3">
    <source>
        <dbReference type="SAM" id="MobiDB-lite"/>
    </source>
</evidence>
<evidence type="ECO:0000256" key="1">
    <source>
        <dbReference type="ARBA" id="ARBA00006082"/>
    </source>
</evidence>
<dbReference type="AlphaFoldDB" id="A0A8K0R4Z5"/>
<dbReference type="InterPro" id="IPR036890">
    <property type="entry name" value="HATPase_C_sf"/>
</dbReference>
<name>A0A8K0R4Z5_9PLEO</name>
<feature type="region of interest" description="Disordered" evidence="3">
    <location>
        <begin position="824"/>
        <end position="870"/>
    </location>
</feature>
<feature type="compositionally biased region" description="Polar residues" evidence="3">
    <location>
        <begin position="652"/>
        <end position="665"/>
    </location>
</feature>
<gene>
    <name evidence="5" type="ORF">FB567DRAFT_527103</name>
</gene>
<dbReference type="InterPro" id="IPR020568">
    <property type="entry name" value="Ribosomal_Su5_D2-typ_SF"/>
</dbReference>
<dbReference type="PROSITE" id="PS00058">
    <property type="entry name" value="DNA_MISMATCH_REPAIR_1"/>
    <property type="match status" value="1"/>
</dbReference>
<dbReference type="SMART" id="SM01340">
    <property type="entry name" value="DNA_mis_repair"/>
    <property type="match status" value="1"/>
</dbReference>
<keyword evidence="2" id="KW-0227">DNA damage</keyword>
<dbReference type="Pfam" id="PF01119">
    <property type="entry name" value="DNA_mis_repair"/>
    <property type="match status" value="1"/>
</dbReference>
<dbReference type="Proteomes" id="UP000813461">
    <property type="component" value="Unassembled WGS sequence"/>
</dbReference>
<dbReference type="GO" id="GO:0006298">
    <property type="term" value="P:mismatch repair"/>
    <property type="evidence" value="ECO:0007669"/>
    <property type="project" value="InterPro"/>
</dbReference>
<keyword evidence="6" id="KW-1185">Reference proteome</keyword>
<dbReference type="PANTHER" id="PTHR10073:SF41">
    <property type="entry name" value="MISMATCH REPAIR PROTEIN, PUTATIVE (AFU_ORTHOLOGUE AFUA_8G05820)-RELATED"/>
    <property type="match status" value="1"/>
</dbReference>
<dbReference type="InterPro" id="IPR002099">
    <property type="entry name" value="MutL/Mlh/PMS"/>
</dbReference>
<dbReference type="GO" id="GO:0032389">
    <property type="term" value="C:MutLalpha complex"/>
    <property type="evidence" value="ECO:0007669"/>
    <property type="project" value="TreeGrafter"/>
</dbReference>
<feature type="region of interest" description="Disordered" evidence="3">
    <location>
        <begin position="617"/>
        <end position="740"/>
    </location>
</feature>
<dbReference type="SUPFAM" id="SSF54211">
    <property type="entry name" value="Ribosomal protein S5 domain 2-like"/>
    <property type="match status" value="1"/>
</dbReference>
<comment type="similarity">
    <text evidence="1">Belongs to the DNA mismatch repair MutL/HexB family.</text>
</comment>
<dbReference type="GO" id="GO:0005524">
    <property type="term" value="F:ATP binding"/>
    <property type="evidence" value="ECO:0007669"/>
    <property type="project" value="InterPro"/>
</dbReference>
<feature type="compositionally biased region" description="Polar residues" evidence="3">
    <location>
        <begin position="478"/>
        <end position="501"/>
    </location>
</feature>
<feature type="region of interest" description="Disordered" evidence="3">
    <location>
        <begin position="759"/>
        <end position="808"/>
    </location>
</feature>
<sequence>MPSLSQPICAMANDPATTPLPGIAALPPTTARQIGSGQIIVDASCVVKELIDNALDARAKSIFVDIAASTIDSIQVKDDGHGIPAEDRALVCRRYCTSKIRNLDDLTNVGGRWLGFRGEALSSVAEMSGSLSVTTKVEGEPVAVKLKYGRDGELSSAERDSHPVGTTVKVAHLFENIPVRKQTAVKNASKCIARIRRLVQAYALARPAVRFRLHVLKAKNNKVDFIYAPKASANVEDAALKVVGKDCALQCDWTAIESDGFEIHAFLPKPTAKGPKIANHGAFISIDARPVSHSRGIAKQVVIAFKERLRRSNTSTVTVKDPFCCMDIICPPESYDANVEPAKDEVLFDNGEIVLEIVDKLLKSYYPGSIEVEDVEPPTSAQRPFLLESDALPDQDEASFTILQDTNESCGLPTSQRHSDPPRWRSSMYGIDEDDLEHLQENHHPEMFEEEGSRSATLSNPWTIARMNASIKPKGTPSHHQLLSPAKSQGEQQNESSSPRISASPDRPSSVKPLTPKSSSRMNGARAHVADDIEQSIRRRNQHSSDPSRPIRNSGLQTAARQREEMGQDSFSDPASIEGSRLQSDFRPLLPSVRPRSQRVQAPNAGKVTSAVVEGPKDTWFGQPMRGLGASQPSKHPKRRRGRGIPFLSDDSALSLQRPLVSSTERQTEDRLYPDHNKDIRDFFGQDLRRQTDKDKESTPGPSFNAINRPSQFKDHQRRLSSDGDGDGVAVPGLSQSEAQINTRSRHLERLSMPDLPHEQAGQELSSSQPLSPAHGSYELPIRSSRIRAAPRRSRERDTSSLYDGPINNARDMAAHFKLYEDRELDSPDTSASPIRRQAPRIAPEHETATKPLSQRRRTTEGAQRTKSSKLPLEHVPYASQIQNISLAVSLGVAVIVQKLSKVDMAHDSVEWGYPAETACDAFAEPVAERKVMTWVTKLDTTLHGLYGRKAGVDTCSLLHEAIQRGLTARKADDSIPALEAVEAQASQGDGELAQPSCSAVPVAFPGVLDLVPKTEDDFSDFDMSQFVDFDVEKSGYSDEADKGTVKKVEEEFGDGAEDDMLLDL</sequence>
<dbReference type="InterPro" id="IPR014721">
    <property type="entry name" value="Ribsml_uS5_D2-typ_fold_subgr"/>
</dbReference>
<feature type="compositionally biased region" description="Polar residues" evidence="3">
    <location>
        <begin position="700"/>
        <end position="711"/>
    </location>
</feature>
<organism evidence="5 6">
    <name type="scientific">Paraphoma chrysanthemicola</name>
    <dbReference type="NCBI Taxonomy" id="798071"/>
    <lineage>
        <taxon>Eukaryota</taxon>
        <taxon>Fungi</taxon>
        <taxon>Dikarya</taxon>
        <taxon>Ascomycota</taxon>
        <taxon>Pezizomycotina</taxon>
        <taxon>Dothideomycetes</taxon>
        <taxon>Pleosporomycetidae</taxon>
        <taxon>Pleosporales</taxon>
        <taxon>Pleosporineae</taxon>
        <taxon>Phaeosphaeriaceae</taxon>
        <taxon>Paraphoma</taxon>
    </lineage>
</organism>
<evidence type="ECO:0000259" key="4">
    <source>
        <dbReference type="SMART" id="SM01340"/>
    </source>
</evidence>
<reference evidence="5" key="1">
    <citation type="journal article" date="2021" name="Nat. Commun.">
        <title>Genetic determinants of endophytism in the Arabidopsis root mycobiome.</title>
        <authorList>
            <person name="Mesny F."/>
            <person name="Miyauchi S."/>
            <person name="Thiergart T."/>
            <person name="Pickel B."/>
            <person name="Atanasova L."/>
            <person name="Karlsson M."/>
            <person name="Huettel B."/>
            <person name="Barry K.W."/>
            <person name="Haridas S."/>
            <person name="Chen C."/>
            <person name="Bauer D."/>
            <person name="Andreopoulos W."/>
            <person name="Pangilinan J."/>
            <person name="LaButti K."/>
            <person name="Riley R."/>
            <person name="Lipzen A."/>
            <person name="Clum A."/>
            <person name="Drula E."/>
            <person name="Henrissat B."/>
            <person name="Kohler A."/>
            <person name="Grigoriev I.V."/>
            <person name="Martin F.M."/>
            <person name="Hacquard S."/>
        </authorList>
    </citation>
    <scope>NUCLEOTIDE SEQUENCE</scope>
    <source>
        <strain evidence="5">MPI-SDFR-AT-0120</strain>
    </source>
</reference>
<dbReference type="GO" id="GO:0030983">
    <property type="term" value="F:mismatched DNA binding"/>
    <property type="evidence" value="ECO:0007669"/>
    <property type="project" value="InterPro"/>
</dbReference>
<dbReference type="InterPro" id="IPR013507">
    <property type="entry name" value="DNA_mismatch_S5_2-like"/>
</dbReference>
<feature type="region of interest" description="Disordered" evidence="3">
    <location>
        <begin position="470"/>
        <end position="588"/>
    </location>
</feature>
<evidence type="ECO:0000313" key="6">
    <source>
        <dbReference type="Proteomes" id="UP000813461"/>
    </source>
</evidence>
<dbReference type="CDD" id="cd03485">
    <property type="entry name" value="MutL_Trans_hPMS_1_like"/>
    <property type="match status" value="1"/>
</dbReference>
<evidence type="ECO:0000313" key="5">
    <source>
        <dbReference type="EMBL" id="KAH7087166.1"/>
    </source>
</evidence>
<accession>A0A8K0R4Z5</accession>
<dbReference type="GO" id="GO:0016887">
    <property type="term" value="F:ATP hydrolysis activity"/>
    <property type="evidence" value="ECO:0007669"/>
    <property type="project" value="InterPro"/>
</dbReference>